<dbReference type="PROSITE" id="PS51186">
    <property type="entry name" value="GNAT"/>
    <property type="match status" value="1"/>
</dbReference>
<proteinExistence type="predicted"/>
<name>A0A9X3UF53_9HYPH</name>
<dbReference type="EMBL" id="JAPJZI010000001">
    <property type="protein sequence ID" value="MDA5397397.1"/>
    <property type="molecule type" value="Genomic_DNA"/>
</dbReference>
<dbReference type="GO" id="GO:0016747">
    <property type="term" value="F:acyltransferase activity, transferring groups other than amino-acyl groups"/>
    <property type="evidence" value="ECO:0007669"/>
    <property type="project" value="InterPro"/>
</dbReference>
<dbReference type="Proteomes" id="UP001151234">
    <property type="component" value="Unassembled WGS sequence"/>
</dbReference>
<evidence type="ECO:0000313" key="2">
    <source>
        <dbReference type="EMBL" id="MDA5397397.1"/>
    </source>
</evidence>
<dbReference type="Gene3D" id="3.40.630.30">
    <property type="match status" value="1"/>
</dbReference>
<evidence type="ECO:0000259" key="1">
    <source>
        <dbReference type="PROSITE" id="PS51186"/>
    </source>
</evidence>
<accession>A0A9X3UF53</accession>
<dbReference type="AlphaFoldDB" id="A0A9X3UF53"/>
<gene>
    <name evidence="2" type="ORF">OQ273_02320</name>
</gene>
<dbReference type="InterPro" id="IPR016181">
    <property type="entry name" value="Acyl_CoA_acyltransferase"/>
</dbReference>
<protein>
    <submittedName>
        <fullName evidence="2">GNAT family N-acetyltransferase</fullName>
    </submittedName>
</protein>
<organism evidence="2 3">
    <name type="scientific">Hoeflea prorocentri</name>
    <dbReference type="NCBI Taxonomy" id="1922333"/>
    <lineage>
        <taxon>Bacteria</taxon>
        <taxon>Pseudomonadati</taxon>
        <taxon>Pseudomonadota</taxon>
        <taxon>Alphaproteobacteria</taxon>
        <taxon>Hyphomicrobiales</taxon>
        <taxon>Rhizobiaceae</taxon>
        <taxon>Hoeflea</taxon>
    </lineage>
</organism>
<dbReference type="InterPro" id="IPR000182">
    <property type="entry name" value="GNAT_dom"/>
</dbReference>
<feature type="domain" description="N-acetyltransferase" evidence="1">
    <location>
        <begin position="4"/>
        <end position="190"/>
    </location>
</feature>
<dbReference type="SUPFAM" id="SSF55729">
    <property type="entry name" value="Acyl-CoA N-acyltransferases (Nat)"/>
    <property type="match status" value="1"/>
</dbReference>
<dbReference type="CDD" id="cd04301">
    <property type="entry name" value="NAT_SF"/>
    <property type="match status" value="1"/>
</dbReference>
<evidence type="ECO:0000313" key="3">
    <source>
        <dbReference type="Proteomes" id="UP001151234"/>
    </source>
</evidence>
<keyword evidence="3" id="KW-1185">Reference proteome</keyword>
<dbReference type="RefSeq" id="WP_267988860.1">
    <property type="nucleotide sequence ID" value="NZ_JAPJZI010000001.1"/>
</dbReference>
<reference evidence="2" key="1">
    <citation type="submission" date="2022-11" db="EMBL/GenBank/DDBJ databases">
        <title>Draft genome sequence of Hoeflea poritis E7-10 and Hoeflea prorocentri PM5-8, separated from scleractinian coral Porites lutea and marine dinoflagellate.</title>
        <authorList>
            <person name="Zhang G."/>
            <person name="Wei Q."/>
            <person name="Cai L."/>
        </authorList>
    </citation>
    <scope>NUCLEOTIDE SEQUENCE</scope>
    <source>
        <strain evidence="2">PM5-8</strain>
    </source>
</reference>
<comment type="caution">
    <text evidence="2">The sequence shown here is derived from an EMBL/GenBank/DDBJ whole genome shotgun (WGS) entry which is preliminary data.</text>
</comment>
<dbReference type="Pfam" id="PF00583">
    <property type="entry name" value="Acetyltransf_1"/>
    <property type="match status" value="1"/>
</dbReference>
<sequence>MTEITLRTLTGAALTDALDDLAHLRITVFHEWPYLYEGDMDYERNYLAKFAGSKGAVIIGAYDGDRLVGAATAAPLADHFDDFAGPFSKHGLKAEDFFYFGESVLLPEYRGHGIGVRFFEEREKAAQAEGFDRIVFCGVMRPDDHPMRPADYVPLDTFWRNRGYEKMDGIVCDFPWRDIGDGEETRKPMQFWSRTLAEDG</sequence>